<evidence type="ECO:0000313" key="1">
    <source>
        <dbReference type="EMBL" id="KAI2387651.1"/>
    </source>
</evidence>
<dbReference type="EMBL" id="JALBCA010000037">
    <property type="protein sequence ID" value="KAI2387651.1"/>
    <property type="molecule type" value="Genomic_DNA"/>
</dbReference>
<name>A0ACB8UXL1_9EURO</name>
<sequence length="417" mass="47132">MIPRSLRAVPIRRPVFQQQPTSALLLYRPLHYQNGLLQVHRVKFKKRPWMRRFWFNFALYFLAITAWDRIVWKPLTAFLADEEEDEEAEAIDPSQNDHDVRLLQGHDEHDEDVEDFEDAGGVEEEDLTLFIPLAIPRPCVGRSYSPDDPELKQLTKLLKDKDLAKSLRRELSDMVLKSATKDSKMMGLIGSSISIHQTMFFPLSLNMSRIEYVNLGLEIDDDGGVASVIRMMPFEEGKRFRNILVPEKLFLALVGAGKLFLRLKTAKLTSFFGSPQGETEHLQDVSPPSGLRDTDSRLSLPEVPKDYRPGSLQESIPKVENPPQLRSEQSPFQNIIYSIPKPDPDFVAAAKVFSALYQRLGNVGLQSSPHCVVVEGLVALKGTKGQCTIYIKGAYNTSERQWIGFDASVKDLSTSTT</sequence>
<organism evidence="1">
    <name type="scientific">Ophidiomyces ophidiicola</name>
    <dbReference type="NCBI Taxonomy" id="1387563"/>
    <lineage>
        <taxon>Eukaryota</taxon>
        <taxon>Fungi</taxon>
        <taxon>Dikarya</taxon>
        <taxon>Ascomycota</taxon>
        <taxon>Pezizomycotina</taxon>
        <taxon>Eurotiomycetes</taxon>
        <taxon>Eurotiomycetidae</taxon>
        <taxon>Onygenales</taxon>
        <taxon>Onygenaceae</taxon>
        <taxon>Ophidiomyces</taxon>
    </lineage>
</organism>
<proteinExistence type="predicted"/>
<reference evidence="1" key="1">
    <citation type="journal article" date="2022" name="bioRxiv">
        <title>Population genetic analysis of Ophidiomyces ophidiicola, the causative agent of snake fungal disease, indicates recent introductions to the USA.</title>
        <authorList>
            <person name="Ladner J.T."/>
            <person name="Palmer J.M."/>
            <person name="Ettinger C.L."/>
            <person name="Stajich J.E."/>
            <person name="Farrell T.M."/>
            <person name="Glorioso B.M."/>
            <person name="Lawson B."/>
            <person name="Price S.J."/>
            <person name="Stengle A.G."/>
            <person name="Grear D.A."/>
            <person name="Lorch J.M."/>
        </authorList>
    </citation>
    <scope>NUCLEOTIDE SEQUENCE</scope>
    <source>
        <strain evidence="1">NWHC 24266-5</strain>
    </source>
</reference>
<gene>
    <name evidence="1" type="ORF">LOY88_002981</name>
</gene>
<accession>A0ACB8UXL1</accession>
<protein>
    <submittedName>
        <fullName evidence="1">Uncharacterized protein</fullName>
    </submittedName>
</protein>
<comment type="caution">
    <text evidence="1">The sequence shown here is derived from an EMBL/GenBank/DDBJ whole genome shotgun (WGS) entry which is preliminary data.</text>
</comment>